<gene>
    <name evidence="9" type="ORF">OL497_14900</name>
</gene>
<evidence type="ECO:0000256" key="4">
    <source>
        <dbReference type="ARBA" id="ARBA00022989"/>
    </source>
</evidence>
<organism evidence="9 10">
    <name type="scientific">Chitinophaga nivalis</name>
    <dbReference type="NCBI Taxonomy" id="2991709"/>
    <lineage>
        <taxon>Bacteria</taxon>
        <taxon>Pseudomonadati</taxon>
        <taxon>Bacteroidota</taxon>
        <taxon>Chitinophagia</taxon>
        <taxon>Chitinophagales</taxon>
        <taxon>Chitinophagaceae</taxon>
        <taxon>Chitinophaga</taxon>
    </lineage>
</organism>
<feature type="transmembrane region" description="Helical" evidence="6">
    <location>
        <begin position="739"/>
        <end position="759"/>
    </location>
</feature>
<dbReference type="PANTHER" id="PTHR30572:SF18">
    <property type="entry name" value="ABC-TYPE MACROLIDE FAMILY EXPORT SYSTEM PERMEASE COMPONENT 2"/>
    <property type="match status" value="1"/>
</dbReference>
<evidence type="ECO:0000256" key="6">
    <source>
        <dbReference type="SAM" id="Phobius"/>
    </source>
</evidence>
<evidence type="ECO:0000259" key="7">
    <source>
        <dbReference type="Pfam" id="PF02687"/>
    </source>
</evidence>
<feature type="transmembrane region" description="Helical" evidence="6">
    <location>
        <begin position="374"/>
        <end position="398"/>
    </location>
</feature>
<dbReference type="InterPro" id="IPR003838">
    <property type="entry name" value="ABC3_permease_C"/>
</dbReference>
<keyword evidence="5 6" id="KW-0472">Membrane</keyword>
<feature type="transmembrane region" description="Helical" evidence="6">
    <location>
        <begin position="283"/>
        <end position="302"/>
    </location>
</feature>
<feature type="transmembrane region" description="Helical" evidence="6">
    <location>
        <begin position="679"/>
        <end position="708"/>
    </location>
</feature>
<comment type="subcellular location">
    <subcellularLocation>
        <location evidence="1">Cell membrane</location>
        <topology evidence="1">Multi-pass membrane protein</topology>
    </subcellularLocation>
</comment>
<feature type="domain" description="ABC3 transporter permease C-terminal" evidence="7">
    <location>
        <begin position="687"/>
        <end position="788"/>
    </location>
</feature>
<feature type="transmembrane region" description="Helical" evidence="6">
    <location>
        <begin position="771"/>
        <end position="790"/>
    </location>
</feature>
<feature type="transmembrane region" description="Helical" evidence="6">
    <location>
        <begin position="21"/>
        <end position="41"/>
    </location>
</feature>
<evidence type="ECO:0000256" key="2">
    <source>
        <dbReference type="ARBA" id="ARBA00022475"/>
    </source>
</evidence>
<dbReference type="Pfam" id="PF12704">
    <property type="entry name" value="MacB_PCD"/>
    <property type="match status" value="1"/>
</dbReference>
<keyword evidence="10" id="KW-1185">Reference proteome</keyword>
<dbReference type="EMBL" id="JAPDNS010000001">
    <property type="protein sequence ID" value="MCW3485195.1"/>
    <property type="molecule type" value="Genomic_DNA"/>
</dbReference>
<dbReference type="PROSITE" id="PS51257">
    <property type="entry name" value="PROKAR_LIPOPROTEIN"/>
    <property type="match status" value="1"/>
</dbReference>
<evidence type="ECO:0000313" key="10">
    <source>
        <dbReference type="Proteomes" id="UP001207742"/>
    </source>
</evidence>
<feature type="domain" description="ABC3 transporter permease C-terminal" evidence="7">
    <location>
        <begin position="286"/>
        <end position="399"/>
    </location>
</feature>
<feature type="transmembrane region" description="Helical" evidence="6">
    <location>
        <begin position="327"/>
        <end position="354"/>
    </location>
</feature>
<evidence type="ECO:0000259" key="8">
    <source>
        <dbReference type="Pfam" id="PF12704"/>
    </source>
</evidence>
<name>A0ABT3IMK1_9BACT</name>
<sequence length="807" mass="90143">MWRNYFKITWRTLLRHQLFTLINLGGLALGMAACLLILQYVRFERSYENFIRQRDQLVRVTLNLYKGQEFIISDAATCRPLGPTAKATIPGVKDYVRLNELFGKAFTANNKTFLEDRVYTADGSIFRLFSYKMLYGDPATALAAPEQIVLTESTAIKYFGTANVVGKLISFPGGRKIPLKITGVMADLPPNTHLKFSMLVSYPSLYTWNGPASFQNWTSNNDYTYLLLEPGTDLKKLNQQLYVLSKKYAREKIMVAEPLSDIHLYSHKSFEPEENGHAGTVNALLIVAVFIMLIAWINYINLSTARAMERAREVGVRKVVGSGRQQIIYQFLFESGLINGLAAIMALGVIAAAYPFFCQLTHQPISHHIFHDRFFWLVFAGLLLTGTVAAGFYPALVLSSFRPVNVLKGRLSHAAHGLLLRKSLVVLQFTATAVLIAGTFAVYRQTMYMRHNDLGINLHQVITARLPQMPGTEAANRNASASSFRSLLLQLPEVKIAAFSTCIPGMGFDDINSDDYVMPYGAAPKEKSYNYYHFGISAGFLASVDLPLAAGRDFAATGQNAEEILVNEEAAKLLGFASPEAAVGRRIQFTYTDTSRLPYTTIIGVVKNYHHHSLKTGYQPFLYTYRQQGGKFLSIRLQQGPDQAVLKKIAAVWQQVYPDKPFDWFFPDKKYDLQYQADMLLGTIFSLFSALAVFLACLGLFGLAYFTIVQRRKEIGIRKVLGASLSHLLYLLSKDYLKLILLSNIIAGPIAWIGIRSWLNGYAFRIPMQVGILLIPAGVILVIAIVTVSHQTLRTALANPVKSLQSE</sequence>
<feature type="domain" description="MacB-like periplasmic core" evidence="8">
    <location>
        <begin position="20"/>
        <end position="241"/>
    </location>
</feature>
<keyword evidence="2" id="KW-1003">Cell membrane</keyword>
<evidence type="ECO:0000313" key="9">
    <source>
        <dbReference type="EMBL" id="MCW3485195.1"/>
    </source>
</evidence>
<dbReference type="Pfam" id="PF02687">
    <property type="entry name" value="FtsX"/>
    <property type="match status" value="2"/>
</dbReference>
<reference evidence="9 10" key="1">
    <citation type="submission" date="2022-10" db="EMBL/GenBank/DDBJ databases">
        <title>Chitinophaga nivalis PC15 sp. nov., isolated from Pyeongchang county, South Korea.</title>
        <authorList>
            <person name="Trinh H.N."/>
        </authorList>
    </citation>
    <scope>NUCLEOTIDE SEQUENCE [LARGE SCALE GENOMIC DNA]</scope>
    <source>
        <strain evidence="9 10">PC14</strain>
    </source>
</reference>
<keyword evidence="3 6" id="KW-0812">Transmembrane</keyword>
<dbReference type="Proteomes" id="UP001207742">
    <property type="component" value="Unassembled WGS sequence"/>
</dbReference>
<feature type="transmembrane region" description="Helical" evidence="6">
    <location>
        <begin position="419"/>
        <end position="443"/>
    </location>
</feature>
<accession>A0ABT3IMK1</accession>
<proteinExistence type="predicted"/>
<dbReference type="InterPro" id="IPR025857">
    <property type="entry name" value="MacB_PCD"/>
</dbReference>
<comment type="caution">
    <text evidence="9">The sequence shown here is derived from an EMBL/GenBank/DDBJ whole genome shotgun (WGS) entry which is preliminary data.</text>
</comment>
<keyword evidence="4 6" id="KW-1133">Transmembrane helix</keyword>
<dbReference type="PANTHER" id="PTHR30572">
    <property type="entry name" value="MEMBRANE COMPONENT OF TRANSPORTER-RELATED"/>
    <property type="match status" value="1"/>
</dbReference>
<dbReference type="InterPro" id="IPR050250">
    <property type="entry name" value="Macrolide_Exporter_MacB"/>
</dbReference>
<evidence type="ECO:0000256" key="1">
    <source>
        <dbReference type="ARBA" id="ARBA00004651"/>
    </source>
</evidence>
<evidence type="ECO:0000256" key="5">
    <source>
        <dbReference type="ARBA" id="ARBA00023136"/>
    </source>
</evidence>
<protein>
    <submittedName>
        <fullName evidence="9">ABC transporter permease</fullName>
    </submittedName>
</protein>
<dbReference type="RefSeq" id="WP_264731337.1">
    <property type="nucleotide sequence ID" value="NZ_JAPDNR010000001.1"/>
</dbReference>
<evidence type="ECO:0000256" key="3">
    <source>
        <dbReference type="ARBA" id="ARBA00022692"/>
    </source>
</evidence>